<proteinExistence type="predicted"/>
<dbReference type="SUPFAM" id="SSF53335">
    <property type="entry name" value="S-adenosyl-L-methionine-dependent methyltransferases"/>
    <property type="match status" value="1"/>
</dbReference>
<organism evidence="1 2">
    <name type="scientific">Roseiconus lacunae</name>
    <dbReference type="NCBI Taxonomy" id="2605694"/>
    <lineage>
        <taxon>Bacteria</taxon>
        <taxon>Pseudomonadati</taxon>
        <taxon>Planctomycetota</taxon>
        <taxon>Planctomycetia</taxon>
        <taxon>Pirellulales</taxon>
        <taxon>Pirellulaceae</taxon>
        <taxon>Roseiconus</taxon>
    </lineage>
</organism>
<keyword evidence="1" id="KW-0489">Methyltransferase</keyword>
<dbReference type="CDD" id="cd02440">
    <property type="entry name" value="AdoMet_MTases"/>
    <property type="match status" value="1"/>
</dbReference>
<dbReference type="EC" id="2.1.1.-" evidence="1"/>
<protein>
    <submittedName>
        <fullName evidence="1">Class I SAM-dependent methyltransferase</fullName>
        <ecNumber evidence="1">2.1.1.-</ecNumber>
    </submittedName>
</protein>
<dbReference type="EMBL" id="JASZZN010000022">
    <property type="protein sequence ID" value="MDM4018456.1"/>
    <property type="molecule type" value="Genomic_DNA"/>
</dbReference>
<reference evidence="1 2" key="1">
    <citation type="submission" date="2023-06" db="EMBL/GenBank/DDBJ databases">
        <title>Roseiconus lacunae JC819 isolated from Gulf of Mannar region, Tamil Nadu.</title>
        <authorList>
            <person name="Pk S."/>
            <person name="Ch S."/>
            <person name="Ch V.R."/>
        </authorList>
    </citation>
    <scope>NUCLEOTIDE SEQUENCE [LARGE SCALE GENOMIC DNA]</scope>
    <source>
        <strain evidence="1 2">JC819</strain>
    </source>
</reference>
<dbReference type="Pfam" id="PF13489">
    <property type="entry name" value="Methyltransf_23"/>
    <property type="match status" value="1"/>
</dbReference>
<comment type="caution">
    <text evidence="1">The sequence shown here is derived from an EMBL/GenBank/DDBJ whole genome shotgun (WGS) entry which is preliminary data.</text>
</comment>
<dbReference type="GO" id="GO:0032259">
    <property type="term" value="P:methylation"/>
    <property type="evidence" value="ECO:0007669"/>
    <property type="project" value="UniProtKB-KW"/>
</dbReference>
<name>A0ABT7PPQ8_9BACT</name>
<evidence type="ECO:0000313" key="1">
    <source>
        <dbReference type="EMBL" id="MDM4018456.1"/>
    </source>
</evidence>
<dbReference type="RefSeq" id="WP_289166305.1">
    <property type="nucleotide sequence ID" value="NZ_JASZZN010000022.1"/>
</dbReference>
<evidence type="ECO:0000313" key="2">
    <source>
        <dbReference type="Proteomes" id="UP001239462"/>
    </source>
</evidence>
<keyword evidence="1" id="KW-0808">Transferase</keyword>
<dbReference type="Gene3D" id="3.40.50.150">
    <property type="entry name" value="Vaccinia Virus protein VP39"/>
    <property type="match status" value="1"/>
</dbReference>
<gene>
    <name evidence="1" type="ORF">QTN89_23600</name>
</gene>
<dbReference type="GO" id="GO:0008168">
    <property type="term" value="F:methyltransferase activity"/>
    <property type="evidence" value="ECO:0007669"/>
    <property type="project" value="UniProtKB-KW"/>
</dbReference>
<accession>A0ABT7PPQ8</accession>
<dbReference type="InterPro" id="IPR029063">
    <property type="entry name" value="SAM-dependent_MTases_sf"/>
</dbReference>
<dbReference type="PANTHER" id="PTHR43861">
    <property type="entry name" value="TRANS-ACONITATE 2-METHYLTRANSFERASE-RELATED"/>
    <property type="match status" value="1"/>
</dbReference>
<dbReference type="Proteomes" id="UP001239462">
    <property type="component" value="Unassembled WGS sequence"/>
</dbReference>
<sequence>MILDEVYRQLSENAWNYRPNEITSWRLARKLLLRQAQTQTQIRIVDVGAFSGQFLSMLPQQWTKAAVEPCLSVRQSLAERRIEWLADFVENVPPDHFEQFDVVTLFDVFEHLPSPSETLRDAIRLLRPGGKLLLSTGNSGHWSWRLLGGQHWYLHTLQHLCFASQRSLRWIAKTQGLRIMSLIRHSHKRRCLREKVRHCVETVHWSARRHQGWKQSVAGLIQRLPSQHGLVHRDRAPMAISLKDHLLVCFEKPVV</sequence>
<keyword evidence="2" id="KW-1185">Reference proteome</keyword>